<gene>
    <name evidence="1" type="ORF">F5144DRAFT_633736</name>
</gene>
<dbReference type="Proteomes" id="UP000724584">
    <property type="component" value="Unassembled WGS sequence"/>
</dbReference>
<accession>A0ACB7NVS5</accession>
<dbReference type="EMBL" id="JAGIZQ010000007">
    <property type="protein sequence ID" value="KAH6617515.1"/>
    <property type="molecule type" value="Genomic_DNA"/>
</dbReference>
<protein>
    <submittedName>
        <fullName evidence="1">Uncharacterized protein</fullName>
    </submittedName>
</protein>
<organism evidence="1 2">
    <name type="scientific">Chaetomium tenue</name>
    <dbReference type="NCBI Taxonomy" id="1854479"/>
    <lineage>
        <taxon>Eukaryota</taxon>
        <taxon>Fungi</taxon>
        <taxon>Dikarya</taxon>
        <taxon>Ascomycota</taxon>
        <taxon>Pezizomycotina</taxon>
        <taxon>Sordariomycetes</taxon>
        <taxon>Sordariomycetidae</taxon>
        <taxon>Sordariales</taxon>
        <taxon>Chaetomiaceae</taxon>
        <taxon>Chaetomium</taxon>
    </lineage>
</organism>
<proteinExistence type="predicted"/>
<name>A0ACB7NVS5_9PEZI</name>
<evidence type="ECO:0000313" key="1">
    <source>
        <dbReference type="EMBL" id="KAH6617515.1"/>
    </source>
</evidence>
<sequence length="320" mass="34818">MATQRISAPHRPPAPSLRTSVSSGSRYSKPSPHHSIRSGAPRAAPAPPAGPLRISTSLRAPRPSNRNNNNHPYAPEVRNSSTFFNNSRPSSKGSSKGSRLGGYHGGYHRLPPAGPAPQRLPGGAGGAPFLHPPSGANLFPPPPHPNPNHHHHRDSSPHVPSRSGTSSDSDHHTAAIPKRKRGKRQGWKIDVETLPPAAKAGLWLMCSTPKKVARAERQQREWRARAREGRWMRRHMVMVEEGEGEEEEKEEEGDGDDEREDDKREDEGDGEGKGKGKGEGEGEGVGAQQQGAKGGMSPPGMPEKEREDWDREFARLGVKE</sequence>
<keyword evidence="2" id="KW-1185">Reference proteome</keyword>
<comment type="caution">
    <text evidence="1">The sequence shown here is derived from an EMBL/GenBank/DDBJ whole genome shotgun (WGS) entry which is preliminary data.</text>
</comment>
<evidence type="ECO:0000313" key="2">
    <source>
        <dbReference type="Proteomes" id="UP000724584"/>
    </source>
</evidence>
<reference evidence="1 2" key="1">
    <citation type="journal article" date="2021" name="Nat. Commun.">
        <title>Genetic determinants of endophytism in the Arabidopsis root mycobiome.</title>
        <authorList>
            <person name="Mesny F."/>
            <person name="Miyauchi S."/>
            <person name="Thiergart T."/>
            <person name="Pickel B."/>
            <person name="Atanasova L."/>
            <person name="Karlsson M."/>
            <person name="Huettel B."/>
            <person name="Barry K.W."/>
            <person name="Haridas S."/>
            <person name="Chen C."/>
            <person name="Bauer D."/>
            <person name="Andreopoulos W."/>
            <person name="Pangilinan J."/>
            <person name="LaButti K."/>
            <person name="Riley R."/>
            <person name="Lipzen A."/>
            <person name="Clum A."/>
            <person name="Drula E."/>
            <person name="Henrissat B."/>
            <person name="Kohler A."/>
            <person name="Grigoriev I.V."/>
            <person name="Martin F.M."/>
            <person name="Hacquard S."/>
        </authorList>
    </citation>
    <scope>NUCLEOTIDE SEQUENCE [LARGE SCALE GENOMIC DNA]</scope>
    <source>
        <strain evidence="1 2">MPI-SDFR-AT-0079</strain>
    </source>
</reference>